<dbReference type="SMART" id="SM00244">
    <property type="entry name" value="PHB"/>
    <property type="match status" value="1"/>
</dbReference>
<sequence length="308" mass="35067">MDYQLMIQIIVIAMSVIVMIGLLVFLIPSTFFTVRQQKVAIIERFGKFRRISQAGLRMKVPFIENIAVFLSLKIQQLDVNIETKTKDNVFVMLNVSVQFRVLERFANDAHYMLDNPKDQIRAYVFDVVRAEVPNMELDNVFQNKDSIADAVKKELSEPMKEFGYLIVKSLVTDIDPDQKVKDSMNEINAAQRSRFAAEQRAEADQITTIKNAEANAKSTELHGQGLAEKRKAIAMGIKDSLQYIKTAAPDLTSKELMNTIMMSQYIETLREIGKASNTMMVPSTPDTFSHFEDQIRNAIVSARQMERV</sequence>
<dbReference type="PANTHER" id="PTHR43327:SF31">
    <property type="entry name" value="HYPERSENSITIVE-INDUCED RESPONSE PROTEIN 2"/>
    <property type="match status" value="1"/>
</dbReference>
<protein>
    <submittedName>
        <fullName evidence="4">Band 7 protein</fullName>
    </submittedName>
</protein>
<keyword evidence="2" id="KW-0472">Membrane</keyword>
<dbReference type="PANTHER" id="PTHR43327">
    <property type="entry name" value="STOMATIN-LIKE PROTEIN 2, MITOCHONDRIAL"/>
    <property type="match status" value="1"/>
</dbReference>
<feature type="domain" description="Band 7" evidence="3">
    <location>
        <begin position="29"/>
        <end position="188"/>
    </location>
</feature>
<evidence type="ECO:0000256" key="1">
    <source>
        <dbReference type="ARBA" id="ARBA00004167"/>
    </source>
</evidence>
<accession>A0A1V1P3F7</accession>
<dbReference type="Proteomes" id="UP000189670">
    <property type="component" value="Unassembled WGS sequence"/>
</dbReference>
<dbReference type="InterPro" id="IPR036013">
    <property type="entry name" value="Band_7/SPFH_dom_sf"/>
</dbReference>
<proteinExistence type="predicted"/>
<evidence type="ECO:0000256" key="2">
    <source>
        <dbReference type="SAM" id="Phobius"/>
    </source>
</evidence>
<dbReference type="AlphaFoldDB" id="A0A1V1P3F7"/>
<comment type="caution">
    <text evidence="4">The sequence shown here is derived from an EMBL/GenBank/DDBJ whole genome shotgun (WGS) entry which is preliminary data.</text>
</comment>
<evidence type="ECO:0000313" key="4">
    <source>
        <dbReference type="EMBL" id="ETR69387.1"/>
    </source>
</evidence>
<keyword evidence="2" id="KW-0812">Transmembrane</keyword>
<dbReference type="InterPro" id="IPR050710">
    <property type="entry name" value="Band7/mec-2_domain"/>
</dbReference>
<evidence type="ECO:0000259" key="3">
    <source>
        <dbReference type="SMART" id="SM00244"/>
    </source>
</evidence>
<dbReference type="GO" id="GO:0016020">
    <property type="term" value="C:membrane"/>
    <property type="evidence" value="ECO:0007669"/>
    <property type="project" value="UniProtKB-SubCell"/>
</dbReference>
<organism evidence="4 5">
    <name type="scientific">Candidatus Magnetoglobus multicellularis str. Araruama</name>
    <dbReference type="NCBI Taxonomy" id="890399"/>
    <lineage>
        <taxon>Bacteria</taxon>
        <taxon>Pseudomonadati</taxon>
        <taxon>Thermodesulfobacteriota</taxon>
        <taxon>Desulfobacteria</taxon>
        <taxon>Desulfobacterales</taxon>
        <taxon>Desulfobacteraceae</taxon>
        <taxon>Candidatus Magnetoglobus</taxon>
    </lineage>
</organism>
<name>A0A1V1P3F7_9BACT</name>
<dbReference type="EMBL" id="ATBP01000659">
    <property type="protein sequence ID" value="ETR69387.1"/>
    <property type="molecule type" value="Genomic_DNA"/>
</dbReference>
<keyword evidence="2" id="KW-1133">Transmembrane helix</keyword>
<dbReference type="InterPro" id="IPR001107">
    <property type="entry name" value="Band_7"/>
</dbReference>
<dbReference type="CDD" id="cd03407">
    <property type="entry name" value="SPFH_like_u4"/>
    <property type="match status" value="1"/>
</dbReference>
<dbReference type="Pfam" id="PF01145">
    <property type="entry name" value="Band_7"/>
    <property type="match status" value="1"/>
</dbReference>
<evidence type="ECO:0000313" key="5">
    <source>
        <dbReference type="Proteomes" id="UP000189670"/>
    </source>
</evidence>
<comment type="subcellular location">
    <subcellularLocation>
        <location evidence="1">Membrane</location>
        <topology evidence="1">Single-pass membrane protein</topology>
    </subcellularLocation>
</comment>
<gene>
    <name evidence="4" type="ORF">OMM_09643</name>
</gene>
<feature type="transmembrane region" description="Helical" evidence="2">
    <location>
        <begin position="6"/>
        <end position="27"/>
    </location>
</feature>
<dbReference type="Gene3D" id="3.30.479.30">
    <property type="entry name" value="Band 7 domain"/>
    <property type="match status" value="1"/>
</dbReference>
<dbReference type="SUPFAM" id="SSF117892">
    <property type="entry name" value="Band 7/SPFH domain"/>
    <property type="match status" value="1"/>
</dbReference>
<reference evidence="5" key="1">
    <citation type="submission" date="2012-11" db="EMBL/GenBank/DDBJ databases">
        <authorList>
            <person name="Lucero-Rivera Y.E."/>
            <person name="Tovar-Ramirez D."/>
        </authorList>
    </citation>
    <scope>NUCLEOTIDE SEQUENCE [LARGE SCALE GENOMIC DNA]</scope>
    <source>
        <strain evidence="5">Araruama</strain>
    </source>
</reference>